<dbReference type="Pfam" id="PF00276">
    <property type="entry name" value="Ribosomal_L23"/>
    <property type="match status" value="1"/>
</dbReference>
<keyword evidence="2 6" id="KW-0699">rRNA-binding</keyword>
<dbReference type="OrthoDB" id="9793353at2"/>
<proteinExistence type="inferred from homology"/>
<evidence type="ECO:0000313" key="8">
    <source>
        <dbReference type="EMBL" id="BAM06589.1"/>
    </source>
</evidence>
<dbReference type="PROSITE" id="PS00050">
    <property type="entry name" value="RIBOSOMAL_L23"/>
    <property type="match status" value="1"/>
</dbReference>
<evidence type="ECO:0000256" key="1">
    <source>
        <dbReference type="ARBA" id="ARBA00006700"/>
    </source>
</evidence>
<keyword evidence="9" id="KW-1185">Reference proteome</keyword>
<reference evidence="8 9" key="1">
    <citation type="journal article" date="2012" name="J. Bacteriol.">
        <title>Complete Genome Sequence of Leptospirillum ferrooxidans Strain C2-3, Isolated from a Fresh Volcanic Ash Deposit on the Island of Miyake, Japan.</title>
        <authorList>
            <person name="Fujimura R."/>
            <person name="Sato Y."/>
            <person name="Nishizawa T."/>
            <person name="Oshima K."/>
            <person name="Kim S.-W."/>
            <person name="Hattori M."/>
            <person name="Kamijo T."/>
            <person name="Ohta H."/>
        </authorList>
    </citation>
    <scope>NUCLEOTIDE SEQUENCE [LARGE SCALE GENOMIC DNA]</scope>
    <source>
        <strain evidence="8 9">C2-3</strain>
    </source>
</reference>
<comment type="similarity">
    <text evidence="1 6 7">Belongs to the universal ribosomal protein uL23 family.</text>
</comment>
<dbReference type="PATRIC" id="fig|1162668.3.peg.1023"/>
<evidence type="ECO:0000256" key="6">
    <source>
        <dbReference type="HAMAP-Rule" id="MF_01369"/>
    </source>
</evidence>
<dbReference type="GO" id="GO:0005840">
    <property type="term" value="C:ribosome"/>
    <property type="evidence" value="ECO:0007669"/>
    <property type="project" value="UniProtKB-KW"/>
</dbReference>
<dbReference type="InterPro" id="IPR013025">
    <property type="entry name" value="Ribosomal_uL23-like"/>
</dbReference>
<dbReference type="GO" id="GO:0003735">
    <property type="term" value="F:structural constituent of ribosome"/>
    <property type="evidence" value="ECO:0007669"/>
    <property type="project" value="InterPro"/>
</dbReference>
<dbReference type="EMBL" id="AP012342">
    <property type="protein sequence ID" value="BAM06589.1"/>
    <property type="molecule type" value="Genomic_DNA"/>
</dbReference>
<evidence type="ECO:0000256" key="2">
    <source>
        <dbReference type="ARBA" id="ARBA00022730"/>
    </source>
</evidence>
<dbReference type="AlphaFoldDB" id="I0IMU0"/>
<dbReference type="HAMAP" id="MF_01369_B">
    <property type="entry name" value="Ribosomal_uL23_B"/>
    <property type="match status" value="1"/>
</dbReference>
<dbReference type="GO" id="GO:0006412">
    <property type="term" value="P:translation"/>
    <property type="evidence" value="ECO:0007669"/>
    <property type="project" value="UniProtKB-UniRule"/>
</dbReference>
<reference evidence="9" key="2">
    <citation type="submission" date="2012-03" db="EMBL/GenBank/DDBJ databases">
        <title>The complete genome sequence of the pioneer microbe on fresh volcanic deposit, Leptospirillum ferrooxidans strain C2-3.</title>
        <authorList>
            <person name="Fujimura R."/>
            <person name="Sato Y."/>
            <person name="Nishizawa T."/>
            <person name="Nanba K."/>
            <person name="Oshima K."/>
            <person name="Hattori M."/>
            <person name="Kamijo T."/>
            <person name="Ohta H."/>
        </authorList>
    </citation>
    <scope>NUCLEOTIDE SEQUENCE [LARGE SCALE GENOMIC DNA]</scope>
    <source>
        <strain evidence="9">C2-3</strain>
    </source>
</reference>
<dbReference type="STRING" id="1162668.LFE_0885"/>
<keyword evidence="4 6" id="KW-0689">Ribosomal protein</keyword>
<comment type="subunit">
    <text evidence="6">Part of the 50S ribosomal subunit. Contacts protein L29, and trigger factor when it is bound to the ribosome.</text>
</comment>
<protein>
    <recommendedName>
        <fullName evidence="6">Large ribosomal subunit protein uL23</fullName>
    </recommendedName>
</protein>
<dbReference type="InterPro" id="IPR012678">
    <property type="entry name" value="Ribosomal_uL23/eL15/eS24_sf"/>
</dbReference>
<dbReference type="InterPro" id="IPR001014">
    <property type="entry name" value="Ribosomal_uL23_CS"/>
</dbReference>
<keyword evidence="5 6" id="KW-0687">Ribonucleoprotein</keyword>
<dbReference type="NCBIfam" id="NF004363">
    <property type="entry name" value="PRK05738.2-4"/>
    <property type="match status" value="1"/>
</dbReference>
<sequence>MELIDVLIRPIQSEKADIVREKNSTYEFHVRKDANKIEIKKAIENIFQVKVKNVTTVIRKGKSKRLGRFEGHTPDRKRAYVTLASGHKLNIFEGA</sequence>
<comment type="function">
    <text evidence="6">One of the early assembly proteins it binds 23S rRNA. One of the proteins that surrounds the polypeptide exit tunnel on the outside of the ribosome. Forms the main docking site for trigger factor binding to the ribosome.</text>
</comment>
<dbReference type="KEGG" id="lfc:LFE_0885"/>
<dbReference type="FunFam" id="3.30.70.330:FF:000001">
    <property type="entry name" value="50S ribosomal protein L23"/>
    <property type="match status" value="1"/>
</dbReference>
<dbReference type="eggNOG" id="COG0089">
    <property type="taxonomic scope" value="Bacteria"/>
</dbReference>
<dbReference type="Proteomes" id="UP000007382">
    <property type="component" value="Chromosome"/>
</dbReference>
<dbReference type="NCBIfam" id="NF004366">
    <property type="entry name" value="PRK05738.3-2"/>
    <property type="match status" value="1"/>
</dbReference>
<evidence type="ECO:0000256" key="7">
    <source>
        <dbReference type="RuleBase" id="RU003934"/>
    </source>
</evidence>
<dbReference type="GO" id="GO:1990904">
    <property type="term" value="C:ribonucleoprotein complex"/>
    <property type="evidence" value="ECO:0007669"/>
    <property type="project" value="UniProtKB-KW"/>
</dbReference>
<dbReference type="InterPro" id="IPR012677">
    <property type="entry name" value="Nucleotide-bd_a/b_plait_sf"/>
</dbReference>
<dbReference type="GO" id="GO:0019843">
    <property type="term" value="F:rRNA binding"/>
    <property type="evidence" value="ECO:0007669"/>
    <property type="project" value="UniProtKB-UniRule"/>
</dbReference>
<accession>I0IMU0</accession>
<dbReference type="Gene3D" id="3.30.70.330">
    <property type="match status" value="1"/>
</dbReference>
<evidence type="ECO:0000256" key="3">
    <source>
        <dbReference type="ARBA" id="ARBA00022884"/>
    </source>
</evidence>
<dbReference type="RefSeq" id="WP_014449080.1">
    <property type="nucleotide sequence ID" value="NC_017094.1"/>
</dbReference>
<dbReference type="HOGENOM" id="CLU_037562_3_2_0"/>
<dbReference type="SUPFAM" id="SSF54189">
    <property type="entry name" value="Ribosomal proteins S24e, L23 and L15e"/>
    <property type="match status" value="1"/>
</dbReference>
<evidence type="ECO:0000313" key="9">
    <source>
        <dbReference type="Proteomes" id="UP000007382"/>
    </source>
</evidence>
<name>I0IMU0_LEPFC</name>
<dbReference type="PANTHER" id="PTHR11620">
    <property type="entry name" value="60S RIBOSOMAL PROTEIN L23A"/>
    <property type="match status" value="1"/>
</dbReference>
<keyword evidence="3 6" id="KW-0694">RNA-binding</keyword>
<organism evidence="8 9">
    <name type="scientific">Leptospirillum ferrooxidans (strain C2-3)</name>
    <dbReference type="NCBI Taxonomy" id="1162668"/>
    <lineage>
        <taxon>Bacteria</taxon>
        <taxon>Pseudomonadati</taxon>
        <taxon>Nitrospirota</taxon>
        <taxon>Nitrospiria</taxon>
        <taxon>Nitrospirales</taxon>
        <taxon>Nitrospiraceae</taxon>
        <taxon>Leptospirillum</taxon>
    </lineage>
</organism>
<evidence type="ECO:0000256" key="4">
    <source>
        <dbReference type="ARBA" id="ARBA00022980"/>
    </source>
</evidence>
<evidence type="ECO:0000256" key="5">
    <source>
        <dbReference type="ARBA" id="ARBA00023274"/>
    </source>
</evidence>
<gene>
    <name evidence="6" type="primary">rplW</name>
    <name evidence="8" type="ordered locus">LFE_0885</name>
</gene>
<dbReference type="NCBIfam" id="NF004359">
    <property type="entry name" value="PRK05738.1-3"/>
    <property type="match status" value="1"/>
</dbReference>